<reference evidence="1" key="1">
    <citation type="submission" date="2021-02" db="EMBL/GenBank/DDBJ databases">
        <authorList>
            <person name="Bekaert M."/>
        </authorList>
    </citation>
    <scope>NUCLEOTIDE SEQUENCE</scope>
    <source>
        <strain evidence="1">IoA-00</strain>
    </source>
</reference>
<gene>
    <name evidence="1" type="ORF">LSAA_11186</name>
</gene>
<dbReference type="Proteomes" id="UP000675881">
    <property type="component" value="Chromosome 6"/>
</dbReference>
<organism evidence="1 2">
    <name type="scientific">Lepeophtheirus salmonis</name>
    <name type="common">Salmon louse</name>
    <name type="synonym">Caligus salmonis</name>
    <dbReference type="NCBI Taxonomy" id="72036"/>
    <lineage>
        <taxon>Eukaryota</taxon>
        <taxon>Metazoa</taxon>
        <taxon>Ecdysozoa</taxon>
        <taxon>Arthropoda</taxon>
        <taxon>Crustacea</taxon>
        <taxon>Multicrustacea</taxon>
        <taxon>Hexanauplia</taxon>
        <taxon>Copepoda</taxon>
        <taxon>Siphonostomatoida</taxon>
        <taxon>Caligidae</taxon>
        <taxon>Lepeophtheirus</taxon>
    </lineage>
</organism>
<sequence length="132" mass="15493">MFRSDLTNDTTSRISQFWVAGKDSFGILFQFMRTIDVIKKNLWKKCFFFNLPNPKDLEDNAIRKKVYSLDDFEQLVPFLDDRDGIEMKSGNDWRKILDAEKLKKIVKFNPLKPLRSHAKNMDVTKSNFAGHS</sequence>
<dbReference type="AlphaFoldDB" id="A0A7R8HC46"/>
<evidence type="ECO:0000313" key="2">
    <source>
        <dbReference type="Proteomes" id="UP000675881"/>
    </source>
</evidence>
<accession>A0A7R8HC46</accession>
<protein>
    <submittedName>
        <fullName evidence="1">(salmon louse) hypothetical protein</fullName>
    </submittedName>
</protein>
<keyword evidence="2" id="KW-1185">Reference proteome</keyword>
<dbReference type="EMBL" id="HG994585">
    <property type="protein sequence ID" value="CAF2983002.1"/>
    <property type="molecule type" value="Genomic_DNA"/>
</dbReference>
<name>A0A7R8HC46_LEPSM</name>
<proteinExistence type="predicted"/>
<evidence type="ECO:0000313" key="1">
    <source>
        <dbReference type="EMBL" id="CAF2983002.1"/>
    </source>
</evidence>